<feature type="coiled-coil region" evidence="1">
    <location>
        <begin position="47"/>
        <end position="77"/>
    </location>
</feature>
<gene>
    <name evidence="3" type="ORF">CCMP2556_LOCUS53144</name>
</gene>
<feature type="region of interest" description="Disordered" evidence="2">
    <location>
        <begin position="194"/>
        <end position="219"/>
    </location>
</feature>
<organism evidence="3 4">
    <name type="scientific">Durusdinium trenchii</name>
    <dbReference type="NCBI Taxonomy" id="1381693"/>
    <lineage>
        <taxon>Eukaryota</taxon>
        <taxon>Sar</taxon>
        <taxon>Alveolata</taxon>
        <taxon>Dinophyceae</taxon>
        <taxon>Suessiales</taxon>
        <taxon>Symbiodiniaceae</taxon>
        <taxon>Durusdinium</taxon>
    </lineage>
</organism>
<proteinExistence type="predicted"/>
<comment type="caution">
    <text evidence="3">The sequence shown here is derived from an EMBL/GenBank/DDBJ whole genome shotgun (WGS) entry which is preliminary data.</text>
</comment>
<sequence length="360" mass="40374">MATVVKDWRKYTEVTTSNGRRIRGAGKLEEKLLLSLLQLCLHGWRKILEVERAMERSKALRESLRQQREEREQTENNLLLNLAMAVWQLCVMEPKKDQAFQQLTETNAIAFQLQEACQVYSQENETLQERLKQVMETLQRELQTKEELAKELRDAYSKQARLSPMLPELPLGIVQNRGAASHAQALEDVAASVASGKKKSKASPRGTPRNGLSEWRKTSKDKVTNVEAEVLAGWCAMCPEKSALGFELSCANLGATTGSRVRLRCGIVLLLQGDVPPMTTHQAVASAAALLRENDPVRAAKALNHAAPLTVHLMVKEHIRLLDRDARWQFQAMNFNRVCSAWAFCNLWSSTASWKLSSGA</sequence>
<reference evidence="3 4" key="1">
    <citation type="submission" date="2024-02" db="EMBL/GenBank/DDBJ databases">
        <authorList>
            <person name="Chen Y."/>
            <person name="Shah S."/>
            <person name="Dougan E. K."/>
            <person name="Thang M."/>
            <person name="Chan C."/>
        </authorList>
    </citation>
    <scope>NUCLEOTIDE SEQUENCE [LARGE SCALE GENOMIC DNA]</scope>
</reference>
<accession>A0ABP0SRQ2</accession>
<evidence type="ECO:0000313" key="3">
    <source>
        <dbReference type="EMBL" id="CAK9114944.1"/>
    </source>
</evidence>
<keyword evidence="1" id="KW-0175">Coiled coil</keyword>
<evidence type="ECO:0000256" key="1">
    <source>
        <dbReference type="SAM" id="Coils"/>
    </source>
</evidence>
<name>A0ABP0SRQ2_9DINO</name>
<dbReference type="Proteomes" id="UP001642484">
    <property type="component" value="Unassembled WGS sequence"/>
</dbReference>
<dbReference type="EMBL" id="CAXAMN010028062">
    <property type="protein sequence ID" value="CAK9114944.1"/>
    <property type="molecule type" value="Genomic_DNA"/>
</dbReference>
<evidence type="ECO:0000256" key="2">
    <source>
        <dbReference type="SAM" id="MobiDB-lite"/>
    </source>
</evidence>
<protein>
    <submittedName>
        <fullName evidence="3">Uncharacterized protein</fullName>
    </submittedName>
</protein>
<keyword evidence="4" id="KW-1185">Reference proteome</keyword>
<evidence type="ECO:0000313" key="4">
    <source>
        <dbReference type="Proteomes" id="UP001642484"/>
    </source>
</evidence>
<feature type="coiled-coil region" evidence="1">
    <location>
        <begin position="110"/>
        <end position="158"/>
    </location>
</feature>